<dbReference type="PATRIC" id="fig|1129794.4.peg.742"/>
<keyword evidence="2" id="KW-1185">Reference proteome</keyword>
<protein>
    <submittedName>
        <fullName evidence="1">Uncharacterized protein</fullName>
    </submittedName>
</protein>
<dbReference type="Proteomes" id="UP000011864">
    <property type="component" value="Chromosome"/>
</dbReference>
<dbReference type="HOGENOM" id="CLU_3255306_0_0_6"/>
<dbReference type="AlphaFoldDB" id="K7AMF9"/>
<proteinExistence type="predicted"/>
<sequence>MNLKDNVIIEFLEDMPTYYVIFGQSPHIEKRQAAFNDYASKN</sequence>
<evidence type="ECO:0000313" key="1">
    <source>
        <dbReference type="EMBL" id="AGH42861.1"/>
    </source>
</evidence>
<accession>K7AMF9</accession>
<gene>
    <name evidence="1" type="ORF">C427_0752</name>
</gene>
<organism evidence="1 2">
    <name type="scientific">Paraglaciecola psychrophila 170</name>
    <dbReference type="NCBI Taxonomy" id="1129794"/>
    <lineage>
        <taxon>Bacteria</taxon>
        <taxon>Pseudomonadati</taxon>
        <taxon>Pseudomonadota</taxon>
        <taxon>Gammaproteobacteria</taxon>
        <taxon>Alteromonadales</taxon>
        <taxon>Alteromonadaceae</taxon>
        <taxon>Paraglaciecola</taxon>
    </lineage>
</organism>
<reference evidence="1 2" key="1">
    <citation type="journal article" date="2013" name="Genome Announc.">
        <title>Complete Genome Sequence of Glaciecola psychrophila Strain 170T.</title>
        <authorList>
            <person name="Yin J."/>
            <person name="Chen J."/>
            <person name="Liu G."/>
            <person name="Yu Y."/>
            <person name="Song L."/>
            <person name="Wang X."/>
            <person name="Qu X."/>
        </authorList>
    </citation>
    <scope>NUCLEOTIDE SEQUENCE [LARGE SCALE GENOMIC DNA]</scope>
    <source>
        <strain evidence="1 2">170</strain>
    </source>
</reference>
<evidence type="ECO:0000313" key="2">
    <source>
        <dbReference type="Proteomes" id="UP000011864"/>
    </source>
</evidence>
<dbReference type="EMBL" id="CP003837">
    <property type="protein sequence ID" value="AGH42861.1"/>
    <property type="molecule type" value="Genomic_DNA"/>
</dbReference>
<name>K7AMF9_9ALTE</name>
<dbReference type="KEGG" id="gps:C427_0752"/>